<feature type="transmembrane region" description="Helical" evidence="1">
    <location>
        <begin position="66"/>
        <end position="88"/>
    </location>
</feature>
<keyword evidence="1" id="KW-1133">Transmembrane helix</keyword>
<gene>
    <name evidence="2" type="ORF">AYP45_05750</name>
</gene>
<sequence>MSKSMWNKRRKTLLKIAEFSAGNIVIGGVPKPGAEIPSHIALIATDMVMCAMIYEEYFSESISEHSILEILGKTGILLAVAGGGGYALAKSASGLIAEVTNFLGPIGWITSGILAAGGTALLGLLWMTIVDWAYRKQVTLKDAALAISRRALAKRL</sequence>
<organism evidence="2 3">
    <name type="scientific">Candidatus Brocadia carolinensis</name>
    <dbReference type="NCBI Taxonomy" id="1004156"/>
    <lineage>
        <taxon>Bacteria</taxon>
        <taxon>Pseudomonadati</taxon>
        <taxon>Planctomycetota</taxon>
        <taxon>Candidatus Brocadiia</taxon>
        <taxon>Candidatus Brocadiales</taxon>
        <taxon>Candidatus Brocadiaceae</taxon>
        <taxon>Candidatus Brocadia</taxon>
    </lineage>
</organism>
<evidence type="ECO:0000313" key="2">
    <source>
        <dbReference type="EMBL" id="OOP57028.1"/>
    </source>
</evidence>
<keyword evidence="1" id="KW-0472">Membrane</keyword>
<reference evidence="2 3" key="1">
    <citation type="journal article" date="2017" name="Water Res.">
        <title>Discovery and metagenomic analysis of an anammox bacterial enrichment related to Candidatus "Brocadia caroliniensis" in a full-scale glycerol-fed nitritation-denitritation separate centrate treatment process.</title>
        <authorList>
            <person name="Park H."/>
            <person name="Brotto A.C."/>
            <person name="van Loosdrecht M.C."/>
            <person name="Chandran K."/>
        </authorList>
    </citation>
    <scope>NUCLEOTIDE SEQUENCE [LARGE SCALE GENOMIC DNA]</scope>
    <source>
        <strain evidence="2">26THWARD</strain>
    </source>
</reference>
<proteinExistence type="predicted"/>
<accession>A0A1V4AV79</accession>
<feature type="transmembrane region" description="Helical" evidence="1">
    <location>
        <begin position="108"/>
        <end position="134"/>
    </location>
</feature>
<evidence type="ECO:0000313" key="3">
    <source>
        <dbReference type="Proteomes" id="UP000189681"/>
    </source>
</evidence>
<comment type="caution">
    <text evidence="2">The sequence shown here is derived from an EMBL/GenBank/DDBJ whole genome shotgun (WGS) entry which is preliminary data.</text>
</comment>
<dbReference type="Proteomes" id="UP000189681">
    <property type="component" value="Unassembled WGS sequence"/>
</dbReference>
<evidence type="ECO:0008006" key="4">
    <source>
        <dbReference type="Google" id="ProtNLM"/>
    </source>
</evidence>
<evidence type="ECO:0000256" key="1">
    <source>
        <dbReference type="SAM" id="Phobius"/>
    </source>
</evidence>
<dbReference type="AlphaFoldDB" id="A0A1V4AV79"/>
<keyword evidence="1" id="KW-0812">Transmembrane</keyword>
<dbReference type="EMBL" id="AYTS01000049">
    <property type="protein sequence ID" value="OOP57028.1"/>
    <property type="molecule type" value="Genomic_DNA"/>
</dbReference>
<protein>
    <recommendedName>
        <fullName evidence="4">DUF697 domain-containing protein</fullName>
    </recommendedName>
</protein>
<name>A0A1V4AV79_9BACT</name>